<evidence type="ECO:0000256" key="3">
    <source>
        <dbReference type="ARBA" id="ARBA00011738"/>
    </source>
</evidence>
<protein>
    <submittedName>
        <fullName evidence="11">Serine protease</fullName>
    </submittedName>
</protein>
<comment type="subcellular location">
    <subcellularLocation>
        <location evidence="1">Secreted</location>
    </subcellularLocation>
</comment>
<dbReference type="GO" id="GO:0008233">
    <property type="term" value="F:peptidase activity"/>
    <property type="evidence" value="ECO:0007669"/>
    <property type="project" value="UniProtKB-KW"/>
</dbReference>
<keyword evidence="6 8" id="KW-0722">Serine protease inhibitor</keyword>
<keyword evidence="11" id="KW-0378">Hydrolase</keyword>
<dbReference type="PRINTS" id="PR00294">
    <property type="entry name" value="SSBTLNINHBTR"/>
</dbReference>
<dbReference type="OrthoDB" id="4567948at2"/>
<evidence type="ECO:0000256" key="2">
    <source>
        <dbReference type="ARBA" id="ARBA00010472"/>
    </source>
</evidence>
<evidence type="ECO:0000313" key="12">
    <source>
        <dbReference type="Proteomes" id="UP000054537"/>
    </source>
</evidence>
<evidence type="ECO:0000256" key="7">
    <source>
        <dbReference type="ARBA" id="ARBA00023157"/>
    </source>
</evidence>
<dbReference type="AlphaFoldDB" id="A0A0A6UQH6"/>
<dbReference type="PROSITE" id="PS00999">
    <property type="entry name" value="SSI"/>
    <property type="match status" value="1"/>
</dbReference>
<dbReference type="Pfam" id="PF00720">
    <property type="entry name" value="SSI"/>
    <property type="match status" value="1"/>
</dbReference>
<dbReference type="InterPro" id="IPR023549">
    <property type="entry name" value="Subtilisin_inhibitor"/>
</dbReference>
<dbReference type="GO" id="GO:0004867">
    <property type="term" value="F:serine-type endopeptidase inhibitor activity"/>
    <property type="evidence" value="ECO:0007669"/>
    <property type="project" value="UniProtKB-KW"/>
</dbReference>
<proteinExistence type="inferred from homology"/>
<evidence type="ECO:0000259" key="10">
    <source>
        <dbReference type="Pfam" id="PF00720"/>
    </source>
</evidence>
<evidence type="ECO:0000256" key="4">
    <source>
        <dbReference type="ARBA" id="ARBA00022525"/>
    </source>
</evidence>
<organism evidence="11 12">
    <name type="scientific">Actinoplanes utahensis</name>
    <dbReference type="NCBI Taxonomy" id="1869"/>
    <lineage>
        <taxon>Bacteria</taxon>
        <taxon>Bacillati</taxon>
        <taxon>Actinomycetota</taxon>
        <taxon>Actinomycetes</taxon>
        <taxon>Micromonosporales</taxon>
        <taxon>Micromonosporaceae</taxon>
        <taxon>Actinoplanes</taxon>
    </lineage>
</organism>
<dbReference type="Proteomes" id="UP000054537">
    <property type="component" value="Unassembled WGS sequence"/>
</dbReference>
<evidence type="ECO:0000256" key="9">
    <source>
        <dbReference type="SAM" id="SignalP"/>
    </source>
</evidence>
<comment type="similarity">
    <text evidence="2 8">Belongs to the protease inhibitor I16 (SSI) family.</text>
</comment>
<evidence type="ECO:0000313" key="11">
    <source>
        <dbReference type="EMBL" id="KHD77696.1"/>
    </source>
</evidence>
<keyword evidence="5 8" id="KW-0646">Protease inhibitor</keyword>
<dbReference type="eggNOG" id="ENOG50333FU">
    <property type="taxonomic scope" value="Bacteria"/>
</dbReference>
<gene>
    <name evidence="11" type="ORF">MB27_09510</name>
</gene>
<keyword evidence="9" id="KW-0732">Signal</keyword>
<keyword evidence="7" id="KW-1015">Disulfide bond</keyword>
<dbReference type="InterPro" id="IPR020054">
    <property type="entry name" value="Prot_inh_SSI_I16_CS"/>
</dbReference>
<evidence type="ECO:0000256" key="6">
    <source>
        <dbReference type="ARBA" id="ARBA00022900"/>
    </source>
</evidence>
<keyword evidence="4" id="KW-0964">Secreted</keyword>
<feature type="chain" id="PRO_5002023310" evidence="9">
    <location>
        <begin position="22"/>
        <end position="114"/>
    </location>
</feature>
<feature type="signal peptide" evidence="9">
    <location>
        <begin position="1"/>
        <end position="21"/>
    </location>
</feature>
<feature type="domain" description="Subtilisin inhibitor" evidence="10">
    <location>
        <begin position="27"/>
        <end position="100"/>
    </location>
</feature>
<dbReference type="SUPFAM" id="SSF55399">
    <property type="entry name" value="Subtilisin inhibitor"/>
    <property type="match status" value="1"/>
</dbReference>
<sequence>MIHTMIGLAAALSLVPGPAVADSSLTLTYQAKAVKLTCDPSGGGHPKADQACATLRGSGGNPARLEAGDSLCMMLYQPVTARVKGTWQGKRVKWERTYGNSCEMTRATGVLFQF</sequence>
<dbReference type="InterPro" id="IPR000691">
    <property type="entry name" value="Prot_inh_I16_SSI"/>
</dbReference>
<dbReference type="GO" id="GO:0005576">
    <property type="term" value="C:extracellular region"/>
    <property type="evidence" value="ECO:0007669"/>
    <property type="project" value="UniProtKB-SubCell"/>
</dbReference>
<dbReference type="EMBL" id="JRTT01000009">
    <property type="protein sequence ID" value="KHD77696.1"/>
    <property type="molecule type" value="Genomic_DNA"/>
</dbReference>
<comment type="caution">
    <text evidence="11">The sequence shown here is derived from an EMBL/GenBank/DDBJ whole genome shotgun (WGS) entry which is preliminary data.</text>
</comment>
<keyword evidence="12" id="KW-1185">Reference proteome</keyword>
<name>A0A0A6UQH6_ACTUT</name>
<keyword evidence="11" id="KW-0645">Protease</keyword>
<evidence type="ECO:0000256" key="8">
    <source>
        <dbReference type="RuleBase" id="RU003471"/>
    </source>
</evidence>
<evidence type="ECO:0000256" key="1">
    <source>
        <dbReference type="ARBA" id="ARBA00004613"/>
    </source>
</evidence>
<comment type="subunit">
    <text evidence="3">Homodimer.</text>
</comment>
<accession>A0A0A6UQH6</accession>
<dbReference type="InterPro" id="IPR036819">
    <property type="entry name" value="Subtilisin_inhibitor-like_sf"/>
</dbReference>
<dbReference type="Gene3D" id="3.30.350.10">
    <property type="entry name" value="Subtilisin inhibitor-like"/>
    <property type="match status" value="1"/>
</dbReference>
<evidence type="ECO:0000256" key="5">
    <source>
        <dbReference type="ARBA" id="ARBA00022690"/>
    </source>
</evidence>
<dbReference type="STRING" id="1869.MB27_09510"/>
<dbReference type="GO" id="GO:0006508">
    <property type="term" value="P:proteolysis"/>
    <property type="evidence" value="ECO:0007669"/>
    <property type="project" value="UniProtKB-KW"/>
</dbReference>
<reference evidence="11 12" key="1">
    <citation type="submission" date="2014-10" db="EMBL/GenBank/DDBJ databases">
        <title>Draft genome sequence of Actinoplanes utahensis NRRL 12052.</title>
        <authorList>
            <person name="Velasco-Bucheli B."/>
            <person name="del Cerro C."/>
            <person name="Hormigo D."/>
            <person name="Garcia J.L."/>
            <person name="Acebal C."/>
            <person name="Arroyo M."/>
            <person name="de la Mata I."/>
        </authorList>
    </citation>
    <scope>NUCLEOTIDE SEQUENCE [LARGE SCALE GENOMIC DNA]</scope>
    <source>
        <strain evidence="11 12">NRRL 12052</strain>
    </source>
</reference>